<comment type="similarity">
    <text evidence="1">Belongs to the ParB family.</text>
</comment>
<sequence>MAEFKTIPIDQIVVPERLRAVEEDHALAIAQSIVEHGLLNPITVRNTRAAKGGNYTLVAGAHRLRAMVLNDENEIEAMVVEADKAEAQLLEITENLFRNELSVIDRAIFVQSYRDVWEQKYGKIDPANNLKQSKGQVGPSVGHRANLVQLLEDEAERGFSAHVAQRMGLSKRSVKRLNQIAQSLSPALRTALRGTPAADNQSLLLKLAKAGPSKQAGIVAGLEKEPDIKKVLAWAKDPAPPISEADKQAIALHQLKTAWKGADEATRQRFLRSIGLVDDVQEAAQ</sequence>
<dbReference type="InterPro" id="IPR036086">
    <property type="entry name" value="ParB/Sulfiredoxin_sf"/>
</dbReference>
<feature type="coiled-coil region" evidence="2">
    <location>
        <begin position="68"/>
        <end position="95"/>
    </location>
</feature>
<dbReference type="CDD" id="cd16409">
    <property type="entry name" value="ParB_N_like"/>
    <property type="match status" value="1"/>
</dbReference>
<dbReference type="PANTHER" id="PTHR33375:SF1">
    <property type="entry name" value="CHROMOSOME-PARTITIONING PROTEIN PARB-RELATED"/>
    <property type="match status" value="1"/>
</dbReference>
<accession>A0A6L6VGN4</accession>
<dbReference type="Gene3D" id="3.90.1530.10">
    <property type="entry name" value="Conserved hypothetical protein from pyrococcus furiosus pfu- 392566-001, ParB domain"/>
    <property type="match status" value="1"/>
</dbReference>
<dbReference type="GO" id="GO:0005694">
    <property type="term" value="C:chromosome"/>
    <property type="evidence" value="ECO:0007669"/>
    <property type="project" value="TreeGrafter"/>
</dbReference>
<protein>
    <submittedName>
        <fullName evidence="4">ParB/RepB/Spo0J family partition protein</fullName>
    </submittedName>
</protein>
<dbReference type="RefSeq" id="WP_156614801.1">
    <property type="nucleotide sequence ID" value="NZ_WPHR01000007.1"/>
</dbReference>
<dbReference type="SUPFAM" id="SSF110849">
    <property type="entry name" value="ParB/Sulfiredoxin"/>
    <property type="match status" value="1"/>
</dbReference>
<reference evidence="4 5" key="1">
    <citation type="submission" date="2019-12" db="EMBL/GenBank/DDBJ databases">
        <title>Whole-genome sequencing of Allorhizobium vitis.</title>
        <authorList>
            <person name="Gan H.M."/>
            <person name="Szegedi E."/>
            <person name="Burr T."/>
            <person name="Savka M.A."/>
        </authorList>
    </citation>
    <scope>NUCLEOTIDE SEQUENCE [LARGE SCALE GENOMIC DNA]</scope>
    <source>
        <strain evidence="4 5">CG516</strain>
    </source>
</reference>
<dbReference type="Proteomes" id="UP000477951">
    <property type="component" value="Unassembled WGS sequence"/>
</dbReference>
<dbReference type="AlphaFoldDB" id="A0A6L6VGN4"/>
<gene>
    <name evidence="4" type="ORF">GOZ90_11815</name>
</gene>
<dbReference type="NCBIfam" id="TIGR00180">
    <property type="entry name" value="parB_part"/>
    <property type="match status" value="1"/>
</dbReference>
<keyword evidence="2" id="KW-0175">Coiled coil</keyword>
<dbReference type="PANTHER" id="PTHR33375">
    <property type="entry name" value="CHROMOSOME-PARTITIONING PROTEIN PARB-RELATED"/>
    <property type="match status" value="1"/>
</dbReference>
<dbReference type="GO" id="GO:0007059">
    <property type="term" value="P:chromosome segregation"/>
    <property type="evidence" value="ECO:0007669"/>
    <property type="project" value="TreeGrafter"/>
</dbReference>
<comment type="caution">
    <text evidence="4">The sequence shown here is derived from an EMBL/GenBank/DDBJ whole genome shotgun (WGS) entry which is preliminary data.</text>
</comment>
<evidence type="ECO:0000256" key="2">
    <source>
        <dbReference type="SAM" id="Coils"/>
    </source>
</evidence>
<dbReference type="InterPro" id="IPR003115">
    <property type="entry name" value="ParB_N"/>
</dbReference>
<dbReference type="InterPro" id="IPR050336">
    <property type="entry name" value="Chromosome_partition/occlusion"/>
</dbReference>
<name>A0A6L6VGN4_AGRVI</name>
<feature type="domain" description="ParB-like N-terminal" evidence="3">
    <location>
        <begin position="5"/>
        <end position="96"/>
    </location>
</feature>
<dbReference type="EMBL" id="WPHR01000007">
    <property type="protein sequence ID" value="MUZ73369.1"/>
    <property type="molecule type" value="Genomic_DNA"/>
</dbReference>
<dbReference type="GO" id="GO:0003677">
    <property type="term" value="F:DNA binding"/>
    <property type="evidence" value="ECO:0007669"/>
    <property type="project" value="InterPro"/>
</dbReference>
<evidence type="ECO:0000313" key="5">
    <source>
        <dbReference type="Proteomes" id="UP000477951"/>
    </source>
</evidence>
<evidence type="ECO:0000259" key="3">
    <source>
        <dbReference type="SMART" id="SM00470"/>
    </source>
</evidence>
<dbReference type="InterPro" id="IPR004437">
    <property type="entry name" value="ParB/RepB/Spo0J"/>
</dbReference>
<proteinExistence type="inferred from homology"/>
<dbReference type="SMART" id="SM00470">
    <property type="entry name" value="ParB"/>
    <property type="match status" value="1"/>
</dbReference>
<evidence type="ECO:0000256" key="1">
    <source>
        <dbReference type="ARBA" id="ARBA00006295"/>
    </source>
</evidence>
<dbReference type="Pfam" id="PF02195">
    <property type="entry name" value="ParB_N"/>
    <property type="match status" value="1"/>
</dbReference>
<organism evidence="4 5">
    <name type="scientific">Agrobacterium vitis</name>
    <name type="common">Rhizobium vitis</name>
    <dbReference type="NCBI Taxonomy" id="373"/>
    <lineage>
        <taxon>Bacteria</taxon>
        <taxon>Pseudomonadati</taxon>
        <taxon>Pseudomonadota</taxon>
        <taxon>Alphaproteobacteria</taxon>
        <taxon>Hyphomicrobiales</taxon>
        <taxon>Rhizobiaceae</taxon>
        <taxon>Rhizobium/Agrobacterium group</taxon>
        <taxon>Agrobacterium</taxon>
    </lineage>
</organism>
<evidence type="ECO:0000313" key="4">
    <source>
        <dbReference type="EMBL" id="MUZ73369.1"/>
    </source>
</evidence>